<dbReference type="PANTHER" id="PTHR43622">
    <property type="entry name" value="3-DEHYDROQUINATE SYNTHASE"/>
    <property type="match status" value="1"/>
</dbReference>
<evidence type="ECO:0000256" key="4">
    <source>
        <dbReference type="ARBA" id="ARBA00023141"/>
    </source>
</evidence>
<dbReference type="Pfam" id="PF01761">
    <property type="entry name" value="DHQ_synthase"/>
    <property type="match status" value="1"/>
</dbReference>
<name>A0A7X6DTK0_9BACT</name>
<sequence length="404" mass="44682">MIERTSMSESIQAVFDVPYHYPVHFTMHLFSPENRLFIDTVGEGNPDRPCKTLFVIDRGLFAHHPELPAAIEAYCSEYHTDLQQPLPPLLIEGGEAAKNHPEHVARVHEAIHEAGLCRHSYLVAIGGGALLDMAGYAAATAHRGIRLIRVPTTVLGQNDAGVGVKNSINAFGKKNFLGAFSPPHAVLNDRAFLSTLSDRDWRSGIAEAIKVALIKDPDFFSSLERRTEALVARDIDAMDALIRRCAEMHVEHIAMNGDPFERGASRPLDFGHWSAHKLEQMTGYTLRHGEAVAVGIALDTTYSYLAGLLDRADWERTLALLSAVGLPRFLQELRHPALLQGLDEFREHLGGPLTLTLLKTIGRGAEVHEIDPTVLSKSIELLEKKDRCKTKGEQQWKALPSPAR</sequence>
<organism evidence="8 9">
    <name type="scientific">Candidatus Manganitrophus noduliformans</name>
    <dbReference type="NCBI Taxonomy" id="2606439"/>
    <lineage>
        <taxon>Bacteria</taxon>
        <taxon>Pseudomonadati</taxon>
        <taxon>Nitrospirota</taxon>
        <taxon>Nitrospiria</taxon>
        <taxon>Candidatus Troglogloeales</taxon>
        <taxon>Candidatus Manganitrophaceae</taxon>
        <taxon>Candidatus Manganitrophus</taxon>
    </lineage>
</organism>
<comment type="cofactor">
    <cofactor evidence="1">
        <name>NAD(+)</name>
        <dbReference type="ChEBI" id="CHEBI:57540"/>
    </cofactor>
</comment>
<dbReference type="NCBIfam" id="NF004852">
    <property type="entry name" value="PRK06203.1"/>
    <property type="match status" value="1"/>
</dbReference>
<evidence type="ECO:0000256" key="2">
    <source>
        <dbReference type="ARBA" id="ARBA00022605"/>
    </source>
</evidence>
<dbReference type="GO" id="GO:0009073">
    <property type="term" value="P:aromatic amino acid family biosynthetic process"/>
    <property type="evidence" value="ECO:0007669"/>
    <property type="project" value="UniProtKB-KW"/>
</dbReference>
<comment type="caution">
    <text evidence="8">The sequence shown here is derived from an EMBL/GenBank/DDBJ whole genome shotgun (WGS) entry which is preliminary data.</text>
</comment>
<dbReference type="EC" id="4.2.3.4" evidence="8"/>
<evidence type="ECO:0000256" key="3">
    <source>
        <dbReference type="ARBA" id="ARBA00023027"/>
    </source>
</evidence>
<feature type="domain" description="3-dehydroquinate synthase N-terminal" evidence="6">
    <location>
        <begin position="90"/>
        <end position="202"/>
    </location>
</feature>
<proteinExistence type="predicted"/>
<evidence type="ECO:0000313" key="8">
    <source>
        <dbReference type="EMBL" id="NKE73138.1"/>
    </source>
</evidence>
<protein>
    <submittedName>
        <fullName evidence="8">3-dehydroquinate synthase</fullName>
        <ecNumber evidence="8">4.2.3.4</ecNumber>
    </submittedName>
</protein>
<keyword evidence="2" id="KW-0028">Amino-acid biosynthesis</keyword>
<dbReference type="InterPro" id="IPR030960">
    <property type="entry name" value="DHQS/DOIS_N"/>
</dbReference>
<dbReference type="PANTHER" id="PTHR43622:SF7">
    <property type="entry name" value="3-DEHYDROQUINATE SYNTHASE, CHLOROPLASTIC"/>
    <property type="match status" value="1"/>
</dbReference>
<dbReference type="Proteomes" id="UP000534783">
    <property type="component" value="Unassembled WGS sequence"/>
</dbReference>
<accession>A0A7X6DTK0</accession>
<dbReference type="InterPro" id="IPR056179">
    <property type="entry name" value="DHQS_C"/>
</dbReference>
<reference evidence="8 9" key="1">
    <citation type="journal article" date="2020" name="Nature">
        <title>Bacterial chemolithoautotrophy via manganese oxidation.</title>
        <authorList>
            <person name="Yu H."/>
            <person name="Leadbetter J.R."/>
        </authorList>
    </citation>
    <scope>NUCLEOTIDE SEQUENCE [LARGE SCALE GENOMIC DNA]</scope>
    <source>
        <strain evidence="8 9">Mn-1</strain>
    </source>
</reference>
<keyword evidence="4" id="KW-0057">Aromatic amino acid biosynthesis</keyword>
<dbReference type="Gene3D" id="3.40.50.1970">
    <property type="match status" value="1"/>
</dbReference>
<keyword evidence="3" id="KW-0520">NAD</keyword>
<keyword evidence="9" id="KW-1185">Reference proteome</keyword>
<evidence type="ECO:0000259" key="6">
    <source>
        <dbReference type="Pfam" id="PF01761"/>
    </source>
</evidence>
<dbReference type="GO" id="GO:0008652">
    <property type="term" value="P:amino acid biosynthetic process"/>
    <property type="evidence" value="ECO:0007669"/>
    <property type="project" value="UniProtKB-KW"/>
</dbReference>
<evidence type="ECO:0000256" key="1">
    <source>
        <dbReference type="ARBA" id="ARBA00001911"/>
    </source>
</evidence>
<evidence type="ECO:0000313" key="9">
    <source>
        <dbReference type="Proteomes" id="UP000534783"/>
    </source>
</evidence>
<keyword evidence="5 8" id="KW-0456">Lyase</keyword>
<dbReference type="Pfam" id="PF24621">
    <property type="entry name" value="DHQS_C"/>
    <property type="match status" value="1"/>
</dbReference>
<evidence type="ECO:0000259" key="7">
    <source>
        <dbReference type="Pfam" id="PF24621"/>
    </source>
</evidence>
<dbReference type="InterPro" id="IPR050071">
    <property type="entry name" value="Dehydroquinate_synthase"/>
</dbReference>
<dbReference type="GO" id="GO:0003856">
    <property type="term" value="F:3-dehydroquinate synthase activity"/>
    <property type="evidence" value="ECO:0007669"/>
    <property type="project" value="UniProtKB-EC"/>
</dbReference>
<gene>
    <name evidence="8" type="ORF">MNODULE_20495</name>
</gene>
<dbReference type="AlphaFoldDB" id="A0A7X6DTK0"/>
<dbReference type="Gene3D" id="1.20.1090.10">
    <property type="entry name" value="Dehydroquinate synthase-like - alpha domain"/>
    <property type="match status" value="1"/>
</dbReference>
<feature type="domain" description="3-dehydroquinate synthase C-terminal" evidence="7">
    <location>
        <begin position="204"/>
        <end position="340"/>
    </location>
</feature>
<evidence type="ECO:0000256" key="5">
    <source>
        <dbReference type="ARBA" id="ARBA00023239"/>
    </source>
</evidence>
<dbReference type="EMBL" id="VTOW01000005">
    <property type="protein sequence ID" value="NKE73138.1"/>
    <property type="molecule type" value="Genomic_DNA"/>
</dbReference>
<dbReference type="CDD" id="cd08198">
    <property type="entry name" value="DHQS-like"/>
    <property type="match status" value="1"/>
</dbReference>
<dbReference type="SUPFAM" id="SSF56796">
    <property type="entry name" value="Dehydroquinate synthase-like"/>
    <property type="match status" value="1"/>
</dbReference>